<sequence length="289" mass="32799">MDKDKLSTTALAKKRGLDPKQLFSDLKLAGYINRNGDSWVLTSQGQRFGGEYVDHKKFGQFIVWPTNLVIDDNLSSDIKLSATQIGERFKISAKKVNQLLNELGWIDKDAQGWNVTGLGLTAGGTQKADATSKQRFVIWHESIVKNKRLKQTISEFLGKDAIAHSTDHSISSFRQKFEAKHRTLDGHYVHSTGELVIDNWLYMNGIVHAYNRPLPIEHDVVSDFYLPVGKVYLQYFATDSGAMTEEQITKIRMSYQGNGLNLIEVYLQDIDKLDEVLPKKLRKYGIKAY</sequence>
<evidence type="ECO:0000313" key="1">
    <source>
        <dbReference type="EMBL" id="CAH0536201.1"/>
    </source>
</evidence>
<comment type="caution">
    <text evidence="1">The sequence shown here is derived from an EMBL/GenBank/DDBJ whole genome shotgun (WGS) entry which is preliminary data.</text>
</comment>
<evidence type="ECO:0000313" key="2">
    <source>
        <dbReference type="Proteomes" id="UP000838748"/>
    </source>
</evidence>
<dbReference type="RefSeq" id="WP_237359689.1">
    <property type="nucleotide sequence ID" value="NZ_CAKLDM010000001.1"/>
</dbReference>
<dbReference type="Proteomes" id="UP000838748">
    <property type="component" value="Unassembled WGS sequence"/>
</dbReference>
<name>A0ABM8ZYZ9_9VIBR</name>
<gene>
    <name evidence="1" type="ORF">VMF7928_00270</name>
</gene>
<protein>
    <recommendedName>
        <fullName evidence="3">Glycerol kinase</fullName>
    </recommendedName>
</protein>
<proteinExistence type="predicted"/>
<keyword evidence="2" id="KW-1185">Reference proteome</keyword>
<dbReference type="EMBL" id="CAKLDM010000001">
    <property type="protein sequence ID" value="CAH0536201.1"/>
    <property type="molecule type" value="Genomic_DNA"/>
</dbReference>
<accession>A0ABM8ZYZ9</accession>
<evidence type="ECO:0008006" key="3">
    <source>
        <dbReference type="Google" id="ProtNLM"/>
    </source>
</evidence>
<reference evidence="1" key="1">
    <citation type="submission" date="2021-11" db="EMBL/GenBank/DDBJ databases">
        <authorList>
            <person name="Rodrigo-Torres L."/>
            <person name="Arahal R. D."/>
            <person name="Lucena T."/>
        </authorList>
    </citation>
    <scope>NUCLEOTIDE SEQUENCE</scope>
    <source>
        <strain evidence="1">CECT 7928</strain>
    </source>
</reference>
<organism evidence="1 2">
    <name type="scientific">Vibrio marisflavi CECT 7928</name>
    <dbReference type="NCBI Taxonomy" id="634439"/>
    <lineage>
        <taxon>Bacteria</taxon>
        <taxon>Pseudomonadati</taxon>
        <taxon>Pseudomonadota</taxon>
        <taxon>Gammaproteobacteria</taxon>
        <taxon>Vibrionales</taxon>
        <taxon>Vibrionaceae</taxon>
        <taxon>Vibrio</taxon>
    </lineage>
</organism>